<proteinExistence type="predicted"/>
<protein>
    <submittedName>
        <fullName evidence="1">Uncharacterized protein</fullName>
    </submittedName>
</protein>
<sequence>MATMTVEQFVNATIQWGTARNPTFKLNWPVKGGWEGWVQVDLTGFILSVDPTCDILREYPIFTSPYMRTDLLLNSTAFTDAQIPVEIKAESFENRMDPFLQGILKDIQKLNEDRNTDFSECTCIMMAIPFSPQSAQAVLSIQEGGHNIFTLVYVGEVAIAIAVYTEAGGWIPARQASVSLSDMTPEPVASPLR</sequence>
<dbReference type="RefSeq" id="WP_406697534.1">
    <property type="nucleotide sequence ID" value="NZ_CP155447.1"/>
</dbReference>
<organism evidence="1">
    <name type="scientific">Singulisphaera sp. Ch08</name>
    <dbReference type="NCBI Taxonomy" id="3120278"/>
    <lineage>
        <taxon>Bacteria</taxon>
        <taxon>Pseudomonadati</taxon>
        <taxon>Planctomycetota</taxon>
        <taxon>Planctomycetia</taxon>
        <taxon>Isosphaerales</taxon>
        <taxon>Isosphaeraceae</taxon>
        <taxon>Singulisphaera</taxon>
    </lineage>
</organism>
<evidence type="ECO:0000313" key="1">
    <source>
        <dbReference type="EMBL" id="XBH04741.1"/>
    </source>
</evidence>
<accession>A0AAU7CJD2</accession>
<dbReference type="EMBL" id="CP155447">
    <property type="protein sequence ID" value="XBH04741.1"/>
    <property type="molecule type" value="Genomic_DNA"/>
</dbReference>
<gene>
    <name evidence="1" type="ORF">V5E97_01625</name>
</gene>
<dbReference type="AlphaFoldDB" id="A0AAU7CJD2"/>
<name>A0AAU7CJD2_9BACT</name>
<reference evidence="1" key="1">
    <citation type="submission" date="2024-05" db="EMBL/GenBank/DDBJ databases">
        <title>Planctomycetes of the genus Singulisphaera possess chitinolytic capabilities.</title>
        <authorList>
            <person name="Ivanova A."/>
        </authorList>
    </citation>
    <scope>NUCLEOTIDE SEQUENCE</scope>
    <source>
        <strain evidence="1">Ch08T</strain>
    </source>
</reference>